<reference evidence="2 3" key="1">
    <citation type="journal article" date="2015" name="Stand. Genomic Sci.">
        <title>Genomic Encyclopedia of Bacterial and Archaeal Type Strains, Phase III: the genomes of soil and plant-associated and newly described type strains.</title>
        <authorList>
            <person name="Whitman W.B."/>
            <person name="Woyke T."/>
            <person name="Klenk H.P."/>
            <person name="Zhou Y."/>
            <person name="Lilburn T.G."/>
            <person name="Beck B.J."/>
            <person name="De Vos P."/>
            <person name="Vandamme P."/>
            <person name="Eisen J.A."/>
            <person name="Garrity G."/>
            <person name="Hugenholtz P."/>
            <person name="Kyrpides N.C."/>
        </authorList>
    </citation>
    <scope>NUCLEOTIDE SEQUENCE [LARGE SCALE GENOMIC DNA]</scope>
    <source>
        <strain evidence="2 3">ASC-9842</strain>
    </source>
</reference>
<accession>A0A4Q7RSG0</accession>
<dbReference type="Proteomes" id="UP000291078">
    <property type="component" value="Unassembled WGS sequence"/>
</dbReference>
<dbReference type="InterPro" id="IPR051049">
    <property type="entry name" value="Dienelactone_hydrolase-like"/>
</dbReference>
<evidence type="ECO:0000259" key="1">
    <source>
        <dbReference type="Pfam" id="PF01738"/>
    </source>
</evidence>
<dbReference type="GO" id="GO:0016787">
    <property type="term" value="F:hydrolase activity"/>
    <property type="evidence" value="ECO:0007669"/>
    <property type="project" value="InterPro"/>
</dbReference>
<dbReference type="InterPro" id="IPR002925">
    <property type="entry name" value="Dienelactn_hydro"/>
</dbReference>
<organism evidence="2 3">
    <name type="scientific">Cupriavidus agavae</name>
    <dbReference type="NCBI Taxonomy" id="1001822"/>
    <lineage>
        <taxon>Bacteria</taxon>
        <taxon>Pseudomonadati</taxon>
        <taxon>Pseudomonadota</taxon>
        <taxon>Betaproteobacteria</taxon>
        <taxon>Burkholderiales</taxon>
        <taxon>Burkholderiaceae</taxon>
        <taxon>Cupriavidus</taxon>
    </lineage>
</organism>
<protein>
    <submittedName>
        <fullName evidence="2">Carboxymethylenebutenolidase</fullName>
    </submittedName>
</protein>
<dbReference type="OrthoDB" id="62567at2"/>
<dbReference type="Gene3D" id="3.40.50.1820">
    <property type="entry name" value="alpha/beta hydrolase"/>
    <property type="match status" value="1"/>
</dbReference>
<dbReference type="PANTHER" id="PTHR46623:SF6">
    <property type="entry name" value="ALPHA_BETA-HYDROLASES SUPERFAMILY PROTEIN"/>
    <property type="match status" value="1"/>
</dbReference>
<evidence type="ECO:0000313" key="3">
    <source>
        <dbReference type="Proteomes" id="UP000291078"/>
    </source>
</evidence>
<dbReference type="EMBL" id="SGXM01000004">
    <property type="protein sequence ID" value="RZT36636.1"/>
    <property type="molecule type" value="Genomic_DNA"/>
</dbReference>
<sequence length="232" mass="25048">MSQTITITVPDGSFDAYLATPQGTNARGTAIVVIQEIFGINADMRETCDNFAREGFVAICPDLYWRQEPNVELTDKTEAEWQKALALYNAFDVDKGVADIDATIGAVRQQPGVNGGVGTVGYCLGGLLAYLTATRTGADAAVSYYGVGMDKHLGEASKISKPLLMHIADEDEFVPPEARQKIIGALQGNPQVEIHTYPGCQHAFARIQGIHYVDDAAKAANARTLKHFQAMK</sequence>
<dbReference type="Pfam" id="PF01738">
    <property type="entry name" value="DLH"/>
    <property type="match status" value="1"/>
</dbReference>
<keyword evidence="3" id="KW-1185">Reference proteome</keyword>
<proteinExistence type="predicted"/>
<name>A0A4Q7RSG0_9BURK</name>
<gene>
    <name evidence="2" type="ORF">EV147_3297</name>
</gene>
<dbReference type="SUPFAM" id="SSF53474">
    <property type="entry name" value="alpha/beta-Hydrolases"/>
    <property type="match status" value="1"/>
</dbReference>
<dbReference type="RefSeq" id="WP_130392279.1">
    <property type="nucleotide sequence ID" value="NZ_SGXM01000004.1"/>
</dbReference>
<feature type="domain" description="Dienelactone hydrolase" evidence="1">
    <location>
        <begin position="14"/>
        <end position="230"/>
    </location>
</feature>
<evidence type="ECO:0000313" key="2">
    <source>
        <dbReference type="EMBL" id="RZT36636.1"/>
    </source>
</evidence>
<comment type="caution">
    <text evidence="2">The sequence shown here is derived from an EMBL/GenBank/DDBJ whole genome shotgun (WGS) entry which is preliminary data.</text>
</comment>
<dbReference type="InterPro" id="IPR029058">
    <property type="entry name" value="AB_hydrolase_fold"/>
</dbReference>
<dbReference type="AlphaFoldDB" id="A0A4Q7RSG0"/>
<dbReference type="PANTHER" id="PTHR46623">
    <property type="entry name" value="CARBOXYMETHYLENEBUTENOLIDASE-RELATED"/>
    <property type="match status" value="1"/>
</dbReference>